<proteinExistence type="predicted"/>
<dbReference type="Proteomes" id="UP000649617">
    <property type="component" value="Unassembled WGS sequence"/>
</dbReference>
<evidence type="ECO:0000313" key="1">
    <source>
        <dbReference type="EMBL" id="CAE7760511.1"/>
    </source>
</evidence>
<dbReference type="OrthoDB" id="426270at2759"/>
<evidence type="ECO:0000313" key="2">
    <source>
        <dbReference type="Proteomes" id="UP000649617"/>
    </source>
</evidence>
<gene>
    <name evidence="1" type="ORF">SPIL2461_LOCUS22178</name>
</gene>
<organism evidence="1 2">
    <name type="scientific">Symbiodinium pilosum</name>
    <name type="common">Dinoflagellate</name>
    <dbReference type="NCBI Taxonomy" id="2952"/>
    <lineage>
        <taxon>Eukaryota</taxon>
        <taxon>Sar</taxon>
        <taxon>Alveolata</taxon>
        <taxon>Dinophyceae</taxon>
        <taxon>Suessiales</taxon>
        <taxon>Symbiodiniaceae</taxon>
        <taxon>Symbiodinium</taxon>
    </lineage>
</organism>
<keyword evidence="2" id="KW-1185">Reference proteome</keyword>
<dbReference type="AlphaFoldDB" id="A0A812Y120"/>
<reference evidence="1" key="1">
    <citation type="submission" date="2021-02" db="EMBL/GenBank/DDBJ databases">
        <authorList>
            <person name="Dougan E. K."/>
            <person name="Rhodes N."/>
            <person name="Thang M."/>
            <person name="Chan C."/>
        </authorList>
    </citation>
    <scope>NUCLEOTIDE SEQUENCE</scope>
</reference>
<accession>A0A812Y120</accession>
<name>A0A812Y120_SYMPI</name>
<protein>
    <submittedName>
        <fullName evidence="1">Uncharacterized protein</fullName>
    </submittedName>
</protein>
<comment type="caution">
    <text evidence="1">The sequence shown here is derived from an EMBL/GenBank/DDBJ whole genome shotgun (WGS) entry which is preliminary data.</text>
</comment>
<dbReference type="EMBL" id="CAJNIZ010046999">
    <property type="protein sequence ID" value="CAE7760511.1"/>
    <property type="molecule type" value="Genomic_DNA"/>
</dbReference>
<sequence length="271" mass="28388">MPFAEVPVVVLAPSAQVDEPAAIRIKDVTKTGFQAVVAKPTGSSVAGASMTVSFVAVVPGVRQLPGSGLWLEAGRVSTAKLAASTKCRPSSGLSTSWQKVDFQNQFVEKPAFLTTIQTVNNEVGLPSANSEPWFTVGVNSVNPADAWVSLEMAETSEHGGSAVTQDEEVGWLAIQQGQAVQCASVYSTRSVKGWDNGPVTVSFGADMGGNPFVVASQSKRFGGDGGWVRVTSTSSTSAQVVIDEDVNCDTERKHTSEEVSVLAFSSSCILQ</sequence>